<feature type="non-terminal residue" evidence="2">
    <location>
        <position position="76"/>
    </location>
</feature>
<sequence length="76" mass="8607">MLEARSEFNDVCLPPWTGIDFDDARYFWRTKNTTRWLQIGLLGVAFLARGWPVAALFLGCCYDEQSNGQLSCDGKA</sequence>
<name>A0AA40GCA3_9HYME</name>
<accession>A0AA40GCA3</accession>
<evidence type="ECO:0000313" key="2">
    <source>
        <dbReference type="EMBL" id="KAK1135079.1"/>
    </source>
</evidence>
<protein>
    <submittedName>
        <fullName evidence="2">Uncharacterized protein</fullName>
    </submittedName>
</protein>
<dbReference type="Proteomes" id="UP001177670">
    <property type="component" value="Unassembled WGS sequence"/>
</dbReference>
<dbReference type="EMBL" id="JAHYIQ010000002">
    <property type="protein sequence ID" value="KAK1135079.1"/>
    <property type="molecule type" value="Genomic_DNA"/>
</dbReference>
<proteinExistence type="predicted"/>
<keyword evidence="1" id="KW-1133">Transmembrane helix</keyword>
<keyword evidence="1" id="KW-0812">Transmembrane</keyword>
<evidence type="ECO:0000313" key="3">
    <source>
        <dbReference type="Proteomes" id="UP001177670"/>
    </source>
</evidence>
<comment type="caution">
    <text evidence="2">The sequence shown here is derived from an EMBL/GenBank/DDBJ whole genome shotgun (WGS) entry which is preliminary data.</text>
</comment>
<dbReference type="AlphaFoldDB" id="A0AA40GCA3"/>
<reference evidence="2" key="1">
    <citation type="submission" date="2021-10" db="EMBL/GenBank/DDBJ databases">
        <title>Melipona bicolor Genome sequencing and assembly.</title>
        <authorList>
            <person name="Araujo N.S."/>
            <person name="Arias M.C."/>
        </authorList>
    </citation>
    <scope>NUCLEOTIDE SEQUENCE</scope>
    <source>
        <strain evidence="2">USP_2M_L1-L4_2017</strain>
        <tissue evidence="2">Whole body</tissue>
    </source>
</reference>
<evidence type="ECO:0000256" key="1">
    <source>
        <dbReference type="SAM" id="Phobius"/>
    </source>
</evidence>
<feature type="transmembrane region" description="Helical" evidence="1">
    <location>
        <begin position="36"/>
        <end position="58"/>
    </location>
</feature>
<organism evidence="2 3">
    <name type="scientific">Melipona bicolor</name>
    <dbReference type="NCBI Taxonomy" id="60889"/>
    <lineage>
        <taxon>Eukaryota</taxon>
        <taxon>Metazoa</taxon>
        <taxon>Ecdysozoa</taxon>
        <taxon>Arthropoda</taxon>
        <taxon>Hexapoda</taxon>
        <taxon>Insecta</taxon>
        <taxon>Pterygota</taxon>
        <taxon>Neoptera</taxon>
        <taxon>Endopterygota</taxon>
        <taxon>Hymenoptera</taxon>
        <taxon>Apocrita</taxon>
        <taxon>Aculeata</taxon>
        <taxon>Apoidea</taxon>
        <taxon>Anthophila</taxon>
        <taxon>Apidae</taxon>
        <taxon>Melipona</taxon>
    </lineage>
</organism>
<keyword evidence="1" id="KW-0472">Membrane</keyword>
<keyword evidence="3" id="KW-1185">Reference proteome</keyword>
<gene>
    <name evidence="2" type="ORF">K0M31_007850</name>
</gene>